<proteinExistence type="predicted"/>
<sequence length="427" mass="46080">MWQFQQIDNPSGATLWFSDGQPVTAPRGGDGVSSRLMVDGQGFLDLTDVQIAATFGASVEAIDCNGVDLALPVTPAELTLWLPGDGSFTVALEDGGGGVAGRLKPFPAVSAADAAYLDTMIAGGYVPYPNIPDAPGKTTEQIRALGQQLFPFSPYAFELAMSIYDWTTASFTRMVFMKIFQYTSMPASPLPLDQSSIANEIWESDWGTYTPQNPDYMKSFLMKPATSLQDVQVQLASVATQLQQFGDVENRLLAAAFQSMPRTSTFDQPQLFSGQMDIYQLGTEHFGIEFLQCPLNAGPTSVPLQIDLQLALDTYIGVGDTLTTKMVWSFGNSMDEAMQYQNGIVLVANPPTGAAVWDVASYITPLSDDPTKIEYTFAPGTTFLVQSVEQTQVDSKTVWVINLLVQPAVALHRSPGVVDVAQEASAG</sequence>
<dbReference type="RefSeq" id="WP_123089053.1">
    <property type="nucleotide sequence ID" value="NZ_RIBS01000010.1"/>
</dbReference>
<accession>A0A3M8SS69</accession>
<dbReference type="Proteomes" id="UP000267049">
    <property type="component" value="Unassembled WGS sequence"/>
</dbReference>
<organism evidence="1 2">
    <name type="scientific">Montanilutibacter psychrotolerans</name>
    <dbReference type="NCBI Taxonomy" id="1327343"/>
    <lineage>
        <taxon>Bacteria</taxon>
        <taxon>Pseudomonadati</taxon>
        <taxon>Pseudomonadota</taxon>
        <taxon>Gammaproteobacteria</taxon>
        <taxon>Lysobacterales</taxon>
        <taxon>Lysobacteraceae</taxon>
        <taxon>Montanilutibacter</taxon>
    </lineage>
</organism>
<dbReference type="AlphaFoldDB" id="A0A3M8SS69"/>
<evidence type="ECO:0000313" key="2">
    <source>
        <dbReference type="Proteomes" id="UP000267049"/>
    </source>
</evidence>
<evidence type="ECO:0000313" key="1">
    <source>
        <dbReference type="EMBL" id="RNF82054.1"/>
    </source>
</evidence>
<protein>
    <submittedName>
        <fullName evidence="1">Uncharacterized protein</fullName>
    </submittedName>
</protein>
<keyword evidence="2" id="KW-1185">Reference proteome</keyword>
<comment type="caution">
    <text evidence="1">The sequence shown here is derived from an EMBL/GenBank/DDBJ whole genome shotgun (WGS) entry which is preliminary data.</text>
</comment>
<dbReference type="OrthoDB" id="6016655at2"/>
<name>A0A3M8SS69_9GAMM</name>
<dbReference type="EMBL" id="RIBS01000010">
    <property type="protein sequence ID" value="RNF82054.1"/>
    <property type="molecule type" value="Genomic_DNA"/>
</dbReference>
<gene>
    <name evidence="1" type="ORF">EER27_15510</name>
</gene>
<reference evidence="1 2" key="1">
    <citation type="submission" date="2018-11" db="EMBL/GenBank/DDBJ databases">
        <title>Lysobacter cryohumiis sp. nov., isolated from soil in the Tianshan Mountains, Xinjiang, China.</title>
        <authorList>
            <person name="Luo Y."/>
            <person name="Sheng H."/>
        </authorList>
    </citation>
    <scope>NUCLEOTIDE SEQUENCE [LARGE SCALE GENOMIC DNA]</scope>
    <source>
        <strain evidence="1 2">ZS60</strain>
    </source>
</reference>